<feature type="domain" description="VPS9" evidence="3">
    <location>
        <begin position="242"/>
        <end position="384"/>
    </location>
</feature>
<accession>A0A7S1XPL9</accession>
<dbReference type="Gene3D" id="1.20.1050.80">
    <property type="entry name" value="VPS9 domain"/>
    <property type="match status" value="1"/>
</dbReference>
<dbReference type="InterPro" id="IPR045046">
    <property type="entry name" value="Vps9-like"/>
</dbReference>
<dbReference type="PANTHER" id="PTHR23101">
    <property type="entry name" value="RAB GDP/GTP EXCHANGE FACTOR"/>
    <property type="match status" value="1"/>
</dbReference>
<dbReference type="InterPro" id="IPR003123">
    <property type="entry name" value="VPS9"/>
</dbReference>
<feature type="compositionally biased region" description="Pro residues" evidence="2">
    <location>
        <begin position="715"/>
        <end position="729"/>
    </location>
</feature>
<evidence type="ECO:0000256" key="2">
    <source>
        <dbReference type="SAM" id="MobiDB-lite"/>
    </source>
</evidence>
<dbReference type="GO" id="GO:0030139">
    <property type="term" value="C:endocytic vesicle"/>
    <property type="evidence" value="ECO:0007669"/>
    <property type="project" value="TreeGrafter"/>
</dbReference>
<evidence type="ECO:0000256" key="1">
    <source>
        <dbReference type="ARBA" id="ARBA00022443"/>
    </source>
</evidence>
<dbReference type="AlphaFoldDB" id="A0A7S1XPL9"/>
<dbReference type="Pfam" id="PF02204">
    <property type="entry name" value="VPS9"/>
    <property type="match status" value="1"/>
</dbReference>
<dbReference type="PROSITE" id="PS51205">
    <property type="entry name" value="VPS9"/>
    <property type="match status" value="1"/>
</dbReference>
<dbReference type="GO" id="GO:0031267">
    <property type="term" value="F:small GTPase binding"/>
    <property type="evidence" value="ECO:0007669"/>
    <property type="project" value="TreeGrafter"/>
</dbReference>
<dbReference type="InterPro" id="IPR037191">
    <property type="entry name" value="VPS9_dom_sf"/>
</dbReference>
<dbReference type="GO" id="GO:0016192">
    <property type="term" value="P:vesicle-mediated transport"/>
    <property type="evidence" value="ECO:0007669"/>
    <property type="project" value="InterPro"/>
</dbReference>
<feature type="region of interest" description="Disordered" evidence="2">
    <location>
        <begin position="1"/>
        <end position="99"/>
    </location>
</feature>
<evidence type="ECO:0000259" key="3">
    <source>
        <dbReference type="PROSITE" id="PS51205"/>
    </source>
</evidence>
<feature type="compositionally biased region" description="Basic residues" evidence="2">
    <location>
        <begin position="1"/>
        <end position="18"/>
    </location>
</feature>
<proteinExistence type="predicted"/>
<feature type="compositionally biased region" description="Low complexity" evidence="2">
    <location>
        <begin position="574"/>
        <end position="591"/>
    </location>
</feature>
<feature type="compositionally biased region" description="Polar residues" evidence="2">
    <location>
        <begin position="689"/>
        <end position="700"/>
    </location>
</feature>
<feature type="compositionally biased region" description="Basic and acidic residues" evidence="2">
    <location>
        <begin position="36"/>
        <end position="46"/>
    </location>
</feature>
<dbReference type="GO" id="GO:0005085">
    <property type="term" value="F:guanyl-nucleotide exchange factor activity"/>
    <property type="evidence" value="ECO:0007669"/>
    <property type="project" value="InterPro"/>
</dbReference>
<name>A0A7S1XPL9_9STRA</name>
<dbReference type="InterPro" id="IPR001452">
    <property type="entry name" value="SH3_domain"/>
</dbReference>
<dbReference type="SMART" id="SM00326">
    <property type="entry name" value="SH3"/>
    <property type="match status" value="1"/>
</dbReference>
<feature type="region of interest" description="Disordered" evidence="2">
    <location>
        <begin position="611"/>
        <end position="734"/>
    </location>
</feature>
<protein>
    <recommendedName>
        <fullName evidence="3">VPS9 domain-containing protein</fullName>
    </recommendedName>
</protein>
<organism evidence="4">
    <name type="scientific">Phaeomonas parva</name>
    <dbReference type="NCBI Taxonomy" id="124430"/>
    <lineage>
        <taxon>Eukaryota</taxon>
        <taxon>Sar</taxon>
        <taxon>Stramenopiles</taxon>
        <taxon>Ochrophyta</taxon>
        <taxon>Pinguiophyceae</taxon>
        <taxon>Pinguiochrysidales</taxon>
        <taxon>Pinguiochrysidaceae</taxon>
        <taxon>Phaeomonas</taxon>
    </lineage>
</organism>
<sequence>MPLRRGKPTMTRGVRRSPPRNSPYETSKMSWMHKKKDPEAEAKYPEDSPDVTRPASPDGSDVSSAAAEDAPNSAMVASLRRAKKGKTTRSPTRSPLKGNGKPLLFWEAAEFRQLVDRVRSSTARRYGRAKKKASLLADVVSKGARPLGRNSTFEEKLSHPRASYIKEAYDNFVGEIVEQGPRASDAVGVQIERFLAAARAAMQANMLWEDESRDEFEEEMEHLRSLLFDTIYEHVRPLINDEDSDRILSRRINILRRFVTPAHLEVPMPERRYCDNDFKEATEALLRIHTMRSPNEKIACITDASRALCTMLQKASGTEPGADDLLPAMILSVIRTNPPWMSSELTFIETFGDEEVLVGEGAYMFTQLYSAKEFLERISDPSSLGMSAQQFYEGVASAEDDGALWEEHVEIKEEDKLSGRDYRKQWAELNGKPVPESPAAAMAEAAKKELFAEDADETHWYVIAPWDATSDKELWLDVGELIDVTHVEDSGWAYGVKIGGDDRSDVGNLEPTNEDENEAGWFPLYCVEKQKEGDIVHAEINMPVAVAALSTPPAPEPAATPDLIDVTSAKEDMASNATHSASTASMGDATTATDSTYSSLTLDTPLQGDDLLSATGTFDEFSGTTPTPKAPDFGPAGFGPAGPSLLDTDNPAFPPTPTLPGGADASFVLPTTPPAATTTPPAPSAPRMSDSSVLSGTTPTPKAPGGADASFVLPTTPPPTTTPPAPSAPCMPASSFQIDPLSLMEPPADLVNLRPPVPPHIEANSGPARGARFGPQSPTVVLASPVVEAAPEDVFAGLDEEEEKDDHLFDDLLALDPIAVSRPGLRRPPRTEEALTPTVPGMAAAFPRTAPAPAPPGLGQCPWASASAWSTPMLRYRSRTKP</sequence>
<evidence type="ECO:0000313" key="4">
    <source>
        <dbReference type="EMBL" id="CAD9250313.1"/>
    </source>
</evidence>
<dbReference type="InterPro" id="IPR036028">
    <property type="entry name" value="SH3-like_dom_sf"/>
</dbReference>
<dbReference type="GO" id="GO:0005829">
    <property type="term" value="C:cytosol"/>
    <property type="evidence" value="ECO:0007669"/>
    <property type="project" value="TreeGrafter"/>
</dbReference>
<dbReference type="SUPFAM" id="SSF50044">
    <property type="entry name" value="SH3-domain"/>
    <property type="match status" value="1"/>
</dbReference>
<dbReference type="PANTHER" id="PTHR23101:SF25">
    <property type="entry name" value="GTPASE-ACTIVATING PROTEIN AND VPS9 DOMAIN-CONTAINING PROTEIN 1"/>
    <property type="match status" value="1"/>
</dbReference>
<dbReference type="SMART" id="SM00167">
    <property type="entry name" value="VPS9"/>
    <property type="match status" value="1"/>
</dbReference>
<dbReference type="Gene3D" id="2.30.30.40">
    <property type="entry name" value="SH3 Domains"/>
    <property type="match status" value="1"/>
</dbReference>
<feature type="region of interest" description="Disordered" evidence="2">
    <location>
        <begin position="571"/>
        <end position="591"/>
    </location>
</feature>
<gene>
    <name evidence="4" type="ORF">PPAR1163_LOCUS8674</name>
</gene>
<keyword evidence="1" id="KW-0728">SH3 domain</keyword>
<reference evidence="4" key="1">
    <citation type="submission" date="2021-01" db="EMBL/GenBank/DDBJ databases">
        <authorList>
            <person name="Corre E."/>
            <person name="Pelletier E."/>
            <person name="Niang G."/>
            <person name="Scheremetjew M."/>
            <person name="Finn R."/>
            <person name="Kale V."/>
            <person name="Holt S."/>
            <person name="Cochrane G."/>
            <person name="Meng A."/>
            <person name="Brown T."/>
            <person name="Cohen L."/>
        </authorList>
    </citation>
    <scope>NUCLEOTIDE SEQUENCE</scope>
    <source>
        <strain evidence="4">CCMP2877</strain>
    </source>
</reference>
<dbReference type="Gene3D" id="1.10.246.120">
    <property type="match status" value="1"/>
</dbReference>
<dbReference type="SUPFAM" id="SSF109993">
    <property type="entry name" value="VPS9 domain"/>
    <property type="match status" value="1"/>
</dbReference>
<dbReference type="EMBL" id="HBGJ01013661">
    <property type="protein sequence ID" value="CAD9250313.1"/>
    <property type="molecule type" value="Transcribed_RNA"/>
</dbReference>